<gene>
    <name evidence="2" type="ORF">ARMSODRAFT_961517</name>
</gene>
<evidence type="ECO:0008006" key="4">
    <source>
        <dbReference type="Google" id="ProtNLM"/>
    </source>
</evidence>
<keyword evidence="3" id="KW-1185">Reference proteome</keyword>
<organism evidence="2 3">
    <name type="scientific">Armillaria solidipes</name>
    <dbReference type="NCBI Taxonomy" id="1076256"/>
    <lineage>
        <taxon>Eukaryota</taxon>
        <taxon>Fungi</taxon>
        <taxon>Dikarya</taxon>
        <taxon>Basidiomycota</taxon>
        <taxon>Agaricomycotina</taxon>
        <taxon>Agaricomycetes</taxon>
        <taxon>Agaricomycetidae</taxon>
        <taxon>Agaricales</taxon>
        <taxon>Marasmiineae</taxon>
        <taxon>Physalacriaceae</taxon>
        <taxon>Armillaria</taxon>
    </lineage>
</organism>
<evidence type="ECO:0000256" key="1">
    <source>
        <dbReference type="SAM" id="Phobius"/>
    </source>
</evidence>
<keyword evidence="1" id="KW-1133">Transmembrane helix</keyword>
<feature type="transmembrane region" description="Helical" evidence="1">
    <location>
        <begin position="335"/>
        <end position="357"/>
    </location>
</feature>
<keyword evidence="1" id="KW-0472">Membrane</keyword>
<dbReference type="Proteomes" id="UP000218334">
    <property type="component" value="Unassembled WGS sequence"/>
</dbReference>
<dbReference type="EMBL" id="KZ293448">
    <property type="protein sequence ID" value="PBK64921.1"/>
    <property type="molecule type" value="Genomic_DNA"/>
</dbReference>
<sequence>MSISFPAELLELFVIQSSIPTRKALRSTCRALRSIATPFVFENLIIDTRNKKRSSKFLKHLCSKNGFAKYVLHLHLVSLTFQGKTMLGLRKERDCEKLLLAVIPHLTSLKSVSCSALDKRIVTNTELWSALRHITSFSLTNWDGNKPISIPGLHLPDLTSLSYSGTGSLEYASALVGLSTRLTTLNVHYNLHPDDRPDPYAHFVYVLFRKCRAVSLTSLSLSGNISLGLLEVHFLVPLLHRLQSLSLNLDSVPPDFWMSMSLHGIFIKERFALMMWEPEAAVFDYLCSYIGLKHLFLRIKDGKDDERVTSLMRKHRTMLISVDIAKPSSLVRYHIWMSSELSSIAVIFSLMILNLCYRSDRGLKGMELIDRGGKSLMYATCMQSDCQPLLNSFCN</sequence>
<proteinExistence type="predicted"/>
<reference evidence="3" key="1">
    <citation type="journal article" date="2017" name="Nat. Ecol. Evol.">
        <title>Genome expansion and lineage-specific genetic innovations in the forest pathogenic fungi Armillaria.</title>
        <authorList>
            <person name="Sipos G."/>
            <person name="Prasanna A.N."/>
            <person name="Walter M.C."/>
            <person name="O'Connor E."/>
            <person name="Balint B."/>
            <person name="Krizsan K."/>
            <person name="Kiss B."/>
            <person name="Hess J."/>
            <person name="Varga T."/>
            <person name="Slot J."/>
            <person name="Riley R."/>
            <person name="Boka B."/>
            <person name="Rigling D."/>
            <person name="Barry K."/>
            <person name="Lee J."/>
            <person name="Mihaltcheva S."/>
            <person name="LaButti K."/>
            <person name="Lipzen A."/>
            <person name="Waldron R."/>
            <person name="Moloney N.M."/>
            <person name="Sperisen C."/>
            <person name="Kredics L."/>
            <person name="Vagvoelgyi C."/>
            <person name="Patrignani A."/>
            <person name="Fitzpatrick D."/>
            <person name="Nagy I."/>
            <person name="Doyle S."/>
            <person name="Anderson J.B."/>
            <person name="Grigoriev I.V."/>
            <person name="Gueldener U."/>
            <person name="Muensterkoetter M."/>
            <person name="Nagy L.G."/>
        </authorList>
    </citation>
    <scope>NUCLEOTIDE SEQUENCE [LARGE SCALE GENOMIC DNA]</scope>
    <source>
        <strain evidence="3">28-4</strain>
    </source>
</reference>
<keyword evidence="1" id="KW-0812">Transmembrane</keyword>
<dbReference type="Gene3D" id="3.80.10.10">
    <property type="entry name" value="Ribonuclease Inhibitor"/>
    <property type="match status" value="1"/>
</dbReference>
<protein>
    <recommendedName>
        <fullName evidence="4">F-box domain-containing protein</fullName>
    </recommendedName>
</protein>
<accession>A0A2H3B215</accession>
<evidence type="ECO:0000313" key="3">
    <source>
        <dbReference type="Proteomes" id="UP000218334"/>
    </source>
</evidence>
<name>A0A2H3B215_9AGAR</name>
<dbReference type="AlphaFoldDB" id="A0A2H3B215"/>
<evidence type="ECO:0000313" key="2">
    <source>
        <dbReference type="EMBL" id="PBK64921.1"/>
    </source>
</evidence>
<dbReference type="InterPro" id="IPR032675">
    <property type="entry name" value="LRR_dom_sf"/>
</dbReference>